<dbReference type="AlphaFoldDB" id="A0A6J6Z0E2"/>
<proteinExistence type="predicted"/>
<dbReference type="EMBL" id="CAFAAV010000054">
    <property type="protein sequence ID" value="CAB4813923.1"/>
    <property type="molecule type" value="Genomic_DNA"/>
</dbReference>
<dbReference type="EMBL" id="CAFBIY010000074">
    <property type="protein sequence ID" value="CAB4851191.1"/>
    <property type="molecule type" value="Genomic_DNA"/>
</dbReference>
<evidence type="ECO:0000313" key="3">
    <source>
        <dbReference type="EMBL" id="CAB4813923.1"/>
    </source>
</evidence>
<dbReference type="EMBL" id="CAFBOL010000123">
    <property type="protein sequence ID" value="CAB5014117.1"/>
    <property type="molecule type" value="Genomic_DNA"/>
</dbReference>
<organism evidence="3">
    <name type="scientific">freshwater metagenome</name>
    <dbReference type="NCBI Taxonomy" id="449393"/>
    <lineage>
        <taxon>unclassified sequences</taxon>
        <taxon>metagenomes</taxon>
        <taxon>ecological metagenomes</taxon>
    </lineage>
</organism>
<accession>A0A6J6Z0E2</accession>
<evidence type="ECO:0000313" key="1">
    <source>
        <dbReference type="EMBL" id="CAB4364868.1"/>
    </source>
</evidence>
<evidence type="ECO:0000313" key="2">
    <source>
        <dbReference type="EMBL" id="CAB4734698.1"/>
    </source>
</evidence>
<dbReference type="EMBL" id="CAESGF010000019">
    <property type="protein sequence ID" value="CAB4364868.1"/>
    <property type="molecule type" value="Genomic_DNA"/>
</dbReference>
<dbReference type="EMBL" id="CAEZYF010000017">
    <property type="protein sequence ID" value="CAB4734698.1"/>
    <property type="molecule type" value="Genomic_DNA"/>
</dbReference>
<dbReference type="InterPro" id="IPR034660">
    <property type="entry name" value="DinB/YfiT-like"/>
</dbReference>
<evidence type="ECO:0000313" key="5">
    <source>
        <dbReference type="EMBL" id="CAB4947640.1"/>
    </source>
</evidence>
<sequence>MSTNLRLYTAAVYAFEHVLKSAKPTTFKRKAPCDGWTGADVYEHGIGNLAMIKSFAATGKGPKSTPKLGTDPLGAWLKMREQTLDVLDRPGALESIAHNPFGPEFGPMPVDALVGFMAADLVPHVWDLARTAKVDERLDPTLVKHSMATWKSLPAEVLRMPGMMGAAVKSVAGSDAQTKMLNFLGREV</sequence>
<gene>
    <name evidence="2" type="ORF">UFOPK2656_02389</name>
    <name evidence="3" type="ORF">UFOPK3099_00927</name>
    <name evidence="4" type="ORF">UFOPK3267_01435</name>
    <name evidence="5" type="ORF">UFOPK3651_02629</name>
    <name evidence="6" type="ORF">UFOPK3931_02972</name>
    <name evidence="1" type="ORF">UFOPK4189_02626</name>
</gene>
<evidence type="ECO:0000313" key="4">
    <source>
        <dbReference type="EMBL" id="CAB4851191.1"/>
    </source>
</evidence>
<reference evidence="3" key="1">
    <citation type="submission" date="2020-05" db="EMBL/GenBank/DDBJ databases">
        <authorList>
            <person name="Chiriac C."/>
            <person name="Salcher M."/>
            <person name="Ghai R."/>
            <person name="Kavagutti S V."/>
        </authorList>
    </citation>
    <scope>NUCLEOTIDE SEQUENCE</scope>
</reference>
<evidence type="ECO:0000313" key="6">
    <source>
        <dbReference type="EMBL" id="CAB5014117.1"/>
    </source>
</evidence>
<name>A0A6J6Z0E2_9ZZZZ</name>
<protein>
    <submittedName>
        <fullName evidence="3">Unannotated protein</fullName>
    </submittedName>
</protein>
<dbReference type="SUPFAM" id="SSF109854">
    <property type="entry name" value="DinB/YfiT-like putative metalloenzymes"/>
    <property type="match status" value="1"/>
</dbReference>
<dbReference type="EMBL" id="CAFBMT010000018">
    <property type="protein sequence ID" value="CAB4947640.1"/>
    <property type="molecule type" value="Genomic_DNA"/>
</dbReference>